<dbReference type="AlphaFoldDB" id="A0A6N6VFZ9"/>
<keyword evidence="3 6" id="KW-0812">Transmembrane</keyword>
<proteinExistence type="predicted"/>
<dbReference type="PANTHER" id="PTHR35007:SF1">
    <property type="entry name" value="PILUS ASSEMBLY PROTEIN"/>
    <property type="match status" value="1"/>
</dbReference>
<dbReference type="InterPro" id="IPR018076">
    <property type="entry name" value="T2SS_GspF_dom"/>
</dbReference>
<evidence type="ECO:0000313" key="8">
    <source>
        <dbReference type="EMBL" id="KAB7738612.1"/>
    </source>
</evidence>
<dbReference type="RefSeq" id="WP_152217489.1">
    <property type="nucleotide sequence ID" value="NZ_WESC01000019.1"/>
</dbReference>
<dbReference type="GO" id="GO:0005886">
    <property type="term" value="C:plasma membrane"/>
    <property type="evidence" value="ECO:0007669"/>
    <property type="project" value="UniProtKB-SubCell"/>
</dbReference>
<name>A0A6N6VFZ9_9HYPH</name>
<keyword evidence="5 6" id="KW-0472">Membrane</keyword>
<comment type="subcellular location">
    <subcellularLocation>
        <location evidence="1">Cell membrane</location>
        <topology evidence="1">Multi-pass membrane protein</topology>
    </subcellularLocation>
</comment>
<feature type="transmembrane region" description="Helical" evidence="6">
    <location>
        <begin position="263"/>
        <end position="285"/>
    </location>
</feature>
<accession>A0A6N6VFZ9</accession>
<gene>
    <name evidence="8" type="ORF">F2P47_16515</name>
</gene>
<dbReference type="Pfam" id="PF00482">
    <property type="entry name" value="T2SSF"/>
    <property type="match status" value="1"/>
</dbReference>
<feature type="transmembrane region" description="Helical" evidence="6">
    <location>
        <begin position="297"/>
        <end position="316"/>
    </location>
</feature>
<sequence>MAGASFDGRLTVMLQILTVIVALFCFIAGAAAVAVAMRERRVAAAREKLLTLVQPERSRDQAATTIHSLPDMDKILPLWLRRRVFQAGIEIDKRRFTLVSFGVLGLFSILLMIFGLVVTCIAGVTVAGIIIAVIDFIATRRMNALSGTMSGFLDRVRQLLVVGNSLSVALSRATQSSPPILVEFLMPSIRRIANGAGVSESINQLAEDLDQNDLWLFGAAIDANMRFGGSLTAVLANLIETMRRRAAVDREIRANTSQTRASAWILGLLPLVVVSIVMVTNPSYVRYFIDEPMGHKFLIYVFISEAIGAFLMRSIVRVNY</sequence>
<evidence type="ECO:0000256" key="6">
    <source>
        <dbReference type="SAM" id="Phobius"/>
    </source>
</evidence>
<feature type="transmembrane region" description="Helical" evidence="6">
    <location>
        <begin position="12"/>
        <end position="36"/>
    </location>
</feature>
<evidence type="ECO:0000259" key="7">
    <source>
        <dbReference type="Pfam" id="PF00482"/>
    </source>
</evidence>
<evidence type="ECO:0000256" key="5">
    <source>
        <dbReference type="ARBA" id="ARBA00023136"/>
    </source>
</evidence>
<comment type="caution">
    <text evidence="8">The sequence shown here is derived from an EMBL/GenBank/DDBJ whole genome shotgun (WGS) entry which is preliminary data.</text>
</comment>
<evidence type="ECO:0000256" key="2">
    <source>
        <dbReference type="ARBA" id="ARBA00022475"/>
    </source>
</evidence>
<keyword evidence="9" id="KW-1185">Reference proteome</keyword>
<evidence type="ECO:0000313" key="9">
    <source>
        <dbReference type="Proteomes" id="UP000468901"/>
    </source>
</evidence>
<evidence type="ECO:0000256" key="1">
    <source>
        <dbReference type="ARBA" id="ARBA00004651"/>
    </source>
</evidence>
<keyword evidence="2" id="KW-1003">Cell membrane</keyword>
<dbReference type="PANTHER" id="PTHR35007">
    <property type="entry name" value="INTEGRAL MEMBRANE PROTEIN-RELATED"/>
    <property type="match status" value="1"/>
</dbReference>
<organism evidence="8 9">
    <name type="scientific">Parvibaculum sedimenti</name>
    <dbReference type="NCBI Taxonomy" id="2608632"/>
    <lineage>
        <taxon>Bacteria</taxon>
        <taxon>Pseudomonadati</taxon>
        <taxon>Pseudomonadota</taxon>
        <taxon>Alphaproteobacteria</taxon>
        <taxon>Hyphomicrobiales</taxon>
        <taxon>Parvibaculaceae</taxon>
        <taxon>Parvibaculum</taxon>
    </lineage>
</organism>
<feature type="domain" description="Type II secretion system protein GspF" evidence="7">
    <location>
        <begin position="225"/>
        <end position="278"/>
    </location>
</feature>
<keyword evidence="4 6" id="KW-1133">Transmembrane helix</keyword>
<protein>
    <recommendedName>
        <fullName evidence="7">Type II secretion system protein GspF domain-containing protein</fullName>
    </recommendedName>
</protein>
<dbReference type="EMBL" id="WESC01000019">
    <property type="protein sequence ID" value="KAB7738612.1"/>
    <property type="molecule type" value="Genomic_DNA"/>
</dbReference>
<evidence type="ECO:0000256" key="3">
    <source>
        <dbReference type="ARBA" id="ARBA00022692"/>
    </source>
</evidence>
<feature type="transmembrane region" description="Helical" evidence="6">
    <location>
        <begin position="121"/>
        <end position="139"/>
    </location>
</feature>
<feature type="transmembrane region" description="Helical" evidence="6">
    <location>
        <begin position="96"/>
        <end position="115"/>
    </location>
</feature>
<dbReference type="Proteomes" id="UP000468901">
    <property type="component" value="Unassembled WGS sequence"/>
</dbReference>
<reference evidence="8 9" key="1">
    <citation type="submission" date="2019-09" db="EMBL/GenBank/DDBJ databases">
        <title>Parvibaculum sedimenti sp. nov., isolated from sediment.</title>
        <authorList>
            <person name="Wang Y."/>
        </authorList>
    </citation>
    <scope>NUCLEOTIDE SEQUENCE [LARGE SCALE GENOMIC DNA]</scope>
    <source>
        <strain evidence="8 9">HXT-9</strain>
    </source>
</reference>
<evidence type="ECO:0000256" key="4">
    <source>
        <dbReference type="ARBA" id="ARBA00022989"/>
    </source>
</evidence>